<name>A0A8S1DB20_9INSE</name>
<organism evidence="1 2">
    <name type="scientific">Cloeon dipterum</name>
    <dbReference type="NCBI Taxonomy" id="197152"/>
    <lineage>
        <taxon>Eukaryota</taxon>
        <taxon>Metazoa</taxon>
        <taxon>Ecdysozoa</taxon>
        <taxon>Arthropoda</taxon>
        <taxon>Hexapoda</taxon>
        <taxon>Insecta</taxon>
        <taxon>Pterygota</taxon>
        <taxon>Palaeoptera</taxon>
        <taxon>Ephemeroptera</taxon>
        <taxon>Pisciforma</taxon>
        <taxon>Baetidae</taxon>
        <taxon>Cloeon</taxon>
    </lineage>
</organism>
<evidence type="ECO:0000313" key="1">
    <source>
        <dbReference type="EMBL" id="CAB3375040.1"/>
    </source>
</evidence>
<keyword evidence="2" id="KW-1185">Reference proteome</keyword>
<dbReference type="EMBL" id="CADEPI010000107">
    <property type="protein sequence ID" value="CAB3375040.1"/>
    <property type="molecule type" value="Genomic_DNA"/>
</dbReference>
<reference evidence="1 2" key="1">
    <citation type="submission" date="2020-04" db="EMBL/GenBank/DDBJ databases">
        <authorList>
            <person name="Alioto T."/>
            <person name="Alioto T."/>
            <person name="Gomez Garrido J."/>
        </authorList>
    </citation>
    <scope>NUCLEOTIDE SEQUENCE [LARGE SCALE GENOMIC DNA]</scope>
</reference>
<sequence length="1302" mass="150937">MDPAVKNFLMAICGESSSVDISEAFGKFEEMSFGDFMQCIRTMVAPMGSEKTLKVLSSLLNKKFIGLFAGMNFEEFAKLFPSEKDFLLKVLRLYTSPKHAKSILYLNLFVIEKYGSSATPPRMDQELCTEFIKMKNLNSIYIDKYYFTLQELIEMSRNLPALKKIKVLIDSESWLPLEVPDFAQIFRNRFSNLEEFIYLTRDSDDVNNQRKLEFFVTCEGNFFDMTEACEEMEHTSLMERLELLPKNLNRVASNAEKFPHVSSLTLDWDNFEITDLRNKEKWNSLKSLKKLTKMTHLNNFKLNSSEENLDMIENSVDDSYSLRSFQSLLDLQITFSYFNTKEVKISNLLAAPNLKIAKLIGFRVSKDELKRTILLIKTKTILTKVETLSLTLDGRINADLKTWMENEFGYLINALRNERQAFQISMRNVSRILGIRNRPGRRVSPNRWNKYRGIISQIEQRQSPVVHIDTSNYQKYFEDLDQYYDYLKSNEIPFEDFIQYLRTLATQVTSSNVLDLLSSFLDTPFVGFFTGMNLQEFSNLYPTEPKFLLKVLSLITSSKHAENIFDLIITTTDELNGGTSQLKMETEDSGNFLRHFGFLRKFTNFCIKHLPKAREVRCEDIIFDMTEACEEMERTSRMEQLQLHPINLNRVASNADKFPHVLSLTLDWDRREQGFAVPPNKEKWELLKKWTKLIHLKNHDLSSEEYFELILSTFGANLNILYFGCSFGNPLDIDFKLIQENCPKLENLQLVNTGVYDGYSLGTFDSLLDLKITFQSDVRKEVKLTNLLAAPNLQIVELSGFRHQRPVVHIATSNYRKMDPLEELLKAMCKNCPDFEDLDQYYDYLASNEIPFEDFIQYLRTLATQVTSSNVLDILSSFLDTPFVGFFAGMNLQEFSNLYPTEPKFLLKVLSLITSPKHAENIFDLIITATDELNCGTSLPKMDWEMRSEFTKMTNLNSINIDKYYFTLEDLMAMCKNLPALRLIKVVIAAMSRLAIENPNFAQIFNDRFSNLEEFVYSLTVTADGGNFLRDFAFFRKFTNFCIKHLPKAREVRCEDIIFDMTEACEEMDRTSLIEYLELYPYNLDRVASNAQKFPHVLSLTLDWNRFEVPLIKERWGSLKKWNLIRLKNHDLCSEEYFELILSTFGANLNILYFGCSFGNPLDIDFKLIQENCPKLENLQLVNTGVNDGYSLGTFDSLLDLKITFQSDVRKEVKLTNLLAAPNLQIVELSGFRVSLFEMKWTILLIKTKSILKKVESLSLTLDGSIDARLKNSIKLEFEYFKNAMLSLRDDGDEAIVKLDFN</sequence>
<accession>A0A8S1DB20</accession>
<proteinExistence type="predicted"/>
<protein>
    <submittedName>
        <fullName evidence="1">Uncharacterized protein</fullName>
    </submittedName>
</protein>
<comment type="caution">
    <text evidence="1">The sequence shown here is derived from an EMBL/GenBank/DDBJ whole genome shotgun (WGS) entry which is preliminary data.</text>
</comment>
<evidence type="ECO:0000313" key="2">
    <source>
        <dbReference type="Proteomes" id="UP000494165"/>
    </source>
</evidence>
<dbReference type="Proteomes" id="UP000494165">
    <property type="component" value="Unassembled WGS sequence"/>
</dbReference>
<gene>
    <name evidence="1" type="ORF">CLODIP_2_CD13059</name>
</gene>